<evidence type="ECO:0000259" key="6">
    <source>
        <dbReference type="PROSITE" id="PS50918"/>
    </source>
</evidence>
<dbReference type="PANTHER" id="PTHR45740:SF4">
    <property type="entry name" value="PROTEIN MONO-ADP-RIBOSYLTRANSFERASE PARP11"/>
    <property type="match status" value="1"/>
</dbReference>
<evidence type="ECO:0000256" key="3">
    <source>
        <dbReference type="ARBA" id="ARBA00024347"/>
    </source>
</evidence>
<dbReference type="Gene3D" id="3.30.720.50">
    <property type="match status" value="1"/>
</dbReference>
<protein>
    <submittedName>
        <fullName evidence="7">Uncharacterized protein</fullName>
    </submittedName>
</protein>
<sequence>MRKKVPLQGIQSNKEVNGCHHSTTVVIEEDFNREVPRVDRVGGVLIQKEAFSLTIGIGRELIRHSSASDTMSNVAKRKEKQASGIMLNGNRDEDGYLVVSADGGDSMEERGISGDDGDDWGWFPRGGPSQRNQGIPMEVPVQQPQQDPRELERKVLKKVLETSGLELHINELSAHLEMPVPQLKIFLNDLNQFLISEEDTVSLQIGLKICEAYLLPDGCSGDCNGLHMCYKYVAKKCSRGDSCEEGHDFKTNHNTKILRKFHLEDADSQLLLKLMQSSGDVVVVPGICDYYNVGECKYGSGCTKMHLCLNYILGTCNDGCQLNHDILESHCERLLKNSGVKMDSSRKDLKNFLKREWQKEQKLDAIAERKEKADQEKQRRRQLEEAARRKVFHADEDDGEVEVPEVCIFLLNDRCLDGERGRCKRLHAGTPYHWQVKNPVTNKWINLSKNQSFRLEQNFADPSKVKVQLDSFTSEEVHLTKRSQLRSLFQDESYEVDFIGMKLRNMQTQARMDIRRLSTESHVMTGGKKHSTIWCWHFLDISGKWMEYGATTAEHSSSSDLKSADIEKQYCTAQGNGRITFSTNKFKYEINFQTMKQKNLQTNKQRDILRRPAPPDGSSNQVNVLKYRHVPSHWVPMQETETCKMVPLDPGSQEYLNVAALMPGFTVRKITRVQNPYLWEMYQNRRLVLLKKYNNNAGRVSYLCGIGGKDGKESIIHMVKALISKDVAQEYSFLGKKGKKCFKELMICKSITVAAKKLALTEKEEMKEVSPMVMTTQDLPMLIPLNTLDDLQLYEELLSADHTACADLVSYLRGIGGKDGKESIIHMVKALISKNVAQEYSFLGKKGKKCFKELMICK</sequence>
<dbReference type="GO" id="GO:0005634">
    <property type="term" value="C:nucleus"/>
    <property type="evidence" value="ECO:0007669"/>
    <property type="project" value="UniProtKB-SubCell"/>
</dbReference>
<keyword evidence="4" id="KW-0863">Zinc-finger</keyword>
<dbReference type="Gene3D" id="3.90.228.10">
    <property type="match status" value="1"/>
</dbReference>
<keyword evidence="8" id="KW-1185">Reference proteome</keyword>
<dbReference type="PANTHER" id="PTHR45740">
    <property type="entry name" value="POLY [ADP-RIBOSE] POLYMERASE"/>
    <property type="match status" value="1"/>
</dbReference>
<dbReference type="GO" id="GO:1990404">
    <property type="term" value="F:NAD+-protein mono-ADP-ribosyltransferase activity"/>
    <property type="evidence" value="ECO:0007669"/>
    <property type="project" value="TreeGrafter"/>
</dbReference>
<feature type="domain" description="C3H1-type" evidence="5">
    <location>
        <begin position="287"/>
        <end position="309"/>
    </location>
</feature>
<dbReference type="InterPro" id="IPR000571">
    <property type="entry name" value="Znf_CCCH"/>
</dbReference>
<dbReference type="Pfam" id="PF16064">
    <property type="entry name" value="DUF4806"/>
    <property type="match status" value="1"/>
</dbReference>
<evidence type="ECO:0000256" key="4">
    <source>
        <dbReference type="PROSITE-ProRule" id="PRU00723"/>
    </source>
</evidence>
<proteinExistence type="inferred from homology"/>
<dbReference type="InterPro" id="IPR004170">
    <property type="entry name" value="WWE_dom"/>
</dbReference>
<keyword evidence="4" id="KW-0862">Zinc</keyword>
<dbReference type="InterPro" id="IPR032071">
    <property type="entry name" value="DUF4806"/>
</dbReference>
<organism evidence="7">
    <name type="scientific">Darwinula stevensoni</name>
    <dbReference type="NCBI Taxonomy" id="69355"/>
    <lineage>
        <taxon>Eukaryota</taxon>
        <taxon>Metazoa</taxon>
        <taxon>Ecdysozoa</taxon>
        <taxon>Arthropoda</taxon>
        <taxon>Crustacea</taxon>
        <taxon>Oligostraca</taxon>
        <taxon>Ostracoda</taxon>
        <taxon>Podocopa</taxon>
        <taxon>Podocopida</taxon>
        <taxon>Darwinulocopina</taxon>
        <taxon>Darwinuloidea</taxon>
        <taxon>Darwinulidae</taxon>
        <taxon>Darwinula</taxon>
    </lineage>
</organism>
<dbReference type="EMBL" id="CAJPEV010000629">
    <property type="protein sequence ID" value="CAG0887068.1"/>
    <property type="molecule type" value="Genomic_DNA"/>
</dbReference>
<evidence type="ECO:0000256" key="2">
    <source>
        <dbReference type="ARBA" id="ARBA00023242"/>
    </source>
</evidence>
<feature type="domain" description="WWE" evidence="6">
    <location>
        <begin position="518"/>
        <end position="610"/>
    </location>
</feature>
<evidence type="ECO:0000313" key="7">
    <source>
        <dbReference type="EMBL" id="CAD7244401.1"/>
    </source>
</evidence>
<keyword evidence="4" id="KW-0479">Metal-binding</keyword>
<dbReference type="AlphaFoldDB" id="A0A7R8X6N7"/>
<comment type="similarity">
    <text evidence="3">Belongs to the ARTD/PARP family.</text>
</comment>
<dbReference type="Pfam" id="PF02825">
    <property type="entry name" value="WWE"/>
    <property type="match status" value="1"/>
</dbReference>
<dbReference type="InterPro" id="IPR051712">
    <property type="entry name" value="ARTD-AVP"/>
</dbReference>
<dbReference type="GO" id="GO:0008270">
    <property type="term" value="F:zinc ion binding"/>
    <property type="evidence" value="ECO:0007669"/>
    <property type="project" value="UniProtKB-KW"/>
</dbReference>
<dbReference type="InterPro" id="IPR037197">
    <property type="entry name" value="WWE_dom_sf"/>
</dbReference>
<accession>A0A7R8X6N7</accession>
<dbReference type="OrthoDB" id="6371790at2759"/>
<evidence type="ECO:0000313" key="8">
    <source>
        <dbReference type="Proteomes" id="UP000677054"/>
    </source>
</evidence>
<dbReference type="PROSITE" id="PS50103">
    <property type="entry name" value="ZF_C3H1"/>
    <property type="match status" value="1"/>
</dbReference>
<evidence type="ECO:0000256" key="1">
    <source>
        <dbReference type="ARBA" id="ARBA00004123"/>
    </source>
</evidence>
<dbReference type="SUPFAM" id="SSF117839">
    <property type="entry name" value="WWE domain"/>
    <property type="match status" value="1"/>
</dbReference>
<name>A0A7R8X6N7_9CRUS</name>
<dbReference type="GO" id="GO:0003950">
    <property type="term" value="F:NAD+ poly-ADP-ribosyltransferase activity"/>
    <property type="evidence" value="ECO:0007669"/>
    <property type="project" value="TreeGrafter"/>
</dbReference>
<gene>
    <name evidence="7" type="ORF">DSTB1V02_LOCUS4298</name>
</gene>
<dbReference type="EMBL" id="LR900146">
    <property type="protein sequence ID" value="CAD7244401.1"/>
    <property type="molecule type" value="Genomic_DNA"/>
</dbReference>
<feature type="zinc finger region" description="C3H1-type" evidence="4">
    <location>
        <begin position="287"/>
        <end position="309"/>
    </location>
</feature>
<dbReference type="Proteomes" id="UP000677054">
    <property type="component" value="Unassembled WGS sequence"/>
</dbReference>
<keyword evidence="2" id="KW-0539">Nucleus</keyword>
<dbReference type="PROSITE" id="PS50918">
    <property type="entry name" value="WWE"/>
    <property type="match status" value="1"/>
</dbReference>
<reference evidence="7" key="1">
    <citation type="submission" date="2020-11" db="EMBL/GenBank/DDBJ databases">
        <authorList>
            <person name="Tran Van P."/>
        </authorList>
    </citation>
    <scope>NUCLEOTIDE SEQUENCE</scope>
</reference>
<evidence type="ECO:0000259" key="5">
    <source>
        <dbReference type="PROSITE" id="PS50103"/>
    </source>
</evidence>
<comment type="subcellular location">
    <subcellularLocation>
        <location evidence="1">Nucleus</location>
    </subcellularLocation>
</comment>